<evidence type="ECO:0000313" key="14">
    <source>
        <dbReference type="EMBL" id="MCS5724326.1"/>
    </source>
</evidence>
<dbReference type="PANTHER" id="PTHR43765">
    <property type="entry name" value="2-DEHYDROPANTOATE 2-REDUCTASE-RELATED"/>
    <property type="match status" value="1"/>
</dbReference>
<comment type="caution">
    <text evidence="14">The sequence shown here is derived from an EMBL/GenBank/DDBJ whole genome shotgun (WGS) entry which is preliminary data.</text>
</comment>
<evidence type="ECO:0000259" key="13">
    <source>
        <dbReference type="Pfam" id="PF08546"/>
    </source>
</evidence>
<evidence type="ECO:0000256" key="1">
    <source>
        <dbReference type="ARBA" id="ARBA00002919"/>
    </source>
</evidence>
<evidence type="ECO:0000256" key="10">
    <source>
        <dbReference type="ARBA" id="ARBA00048793"/>
    </source>
</evidence>
<dbReference type="SUPFAM" id="SSF51735">
    <property type="entry name" value="NAD(P)-binding Rossmann-fold domains"/>
    <property type="match status" value="1"/>
</dbReference>
<dbReference type="SUPFAM" id="SSF48179">
    <property type="entry name" value="6-phosphogluconate dehydrogenase C-terminal domain-like"/>
    <property type="match status" value="1"/>
</dbReference>
<dbReference type="InterPro" id="IPR013752">
    <property type="entry name" value="KPA_reductase"/>
</dbReference>
<dbReference type="Pfam" id="PF02558">
    <property type="entry name" value="ApbA"/>
    <property type="match status" value="1"/>
</dbReference>
<evidence type="ECO:0000256" key="7">
    <source>
        <dbReference type="ARBA" id="ARBA00022857"/>
    </source>
</evidence>
<comment type="function">
    <text evidence="1 11">Catalyzes the NADPH-dependent reduction of ketopantoate into pantoic acid.</text>
</comment>
<dbReference type="NCBIfam" id="TIGR00745">
    <property type="entry name" value="apbA_panE"/>
    <property type="match status" value="1"/>
</dbReference>
<evidence type="ECO:0000256" key="8">
    <source>
        <dbReference type="ARBA" id="ARBA00023002"/>
    </source>
</evidence>
<dbReference type="InterPro" id="IPR050838">
    <property type="entry name" value="Ketopantoate_reductase"/>
</dbReference>
<dbReference type="AlphaFoldDB" id="A0AA42BSL7"/>
<dbReference type="GO" id="GO:0015940">
    <property type="term" value="P:pantothenate biosynthetic process"/>
    <property type="evidence" value="ECO:0007669"/>
    <property type="project" value="UniProtKB-KW"/>
</dbReference>
<keyword evidence="8 11" id="KW-0560">Oxidoreductase</keyword>
<keyword evidence="15" id="KW-1185">Reference proteome</keyword>
<evidence type="ECO:0000256" key="9">
    <source>
        <dbReference type="ARBA" id="ARBA00032024"/>
    </source>
</evidence>
<proteinExistence type="inferred from homology"/>
<dbReference type="EC" id="1.1.1.169" evidence="4 11"/>
<reference evidence="14" key="1">
    <citation type="submission" date="2022-08" db="EMBL/GenBank/DDBJ databases">
        <authorList>
            <person name="Deng Y."/>
            <person name="Han X.-F."/>
            <person name="Zhang Y.-Q."/>
        </authorList>
    </citation>
    <scope>NUCLEOTIDE SEQUENCE</scope>
    <source>
        <strain evidence="14">CPCC 203407</strain>
    </source>
</reference>
<evidence type="ECO:0000256" key="6">
    <source>
        <dbReference type="ARBA" id="ARBA00022655"/>
    </source>
</evidence>
<dbReference type="InterPro" id="IPR003710">
    <property type="entry name" value="ApbA"/>
</dbReference>
<dbReference type="InterPro" id="IPR036291">
    <property type="entry name" value="NAD(P)-bd_dom_sf"/>
</dbReference>
<evidence type="ECO:0000256" key="3">
    <source>
        <dbReference type="ARBA" id="ARBA00007870"/>
    </source>
</evidence>
<dbReference type="EMBL" id="JANLCK010000001">
    <property type="protein sequence ID" value="MCS5724326.1"/>
    <property type="molecule type" value="Genomic_DNA"/>
</dbReference>
<evidence type="ECO:0000256" key="5">
    <source>
        <dbReference type="ARBA" id="ARBA00019465"/>
    </source>
</evidence>
<gene>
    <name evidence="14" type="ORF">N1028_00275</name>
</gene>
<dbReference type="RefSeq" id="WP_259524747.1">
    <property type="nucleotide sequence ID" value="NZ_JANLCK010000001.1"/>
</dbReference>
<evidence type="ECO:0000259" key="12">
    <source>
        <dbReference type="Pfam" id="PF02558"/>
    </source>
</evidence>
<keyword evidence="6 11" id="KW-0566">Pantothenate biosynthesis</keyword>
<name>A0AA42BSL7_9MICO</name>
<keyword evidence="7 11" id="KW-0521">NADP</keyword>
<evidence type="ECO:0000256" key="11">
    <source>
        <dbReference type="RuleBase" id="RU362068"/>
    </source>
</evidence>
<feature type="domain" description="Ketopantoate reductase N-terminal" evidence="12">
    <location>
        <begin position="3"/>
        <end position="147"/>
    </location>
</feature>
<dbReference type="InterPro" id="IPR008927">
    <property type="entry name" value="6-PGluconate_DH-like_C_sf"/>
</dbReference>
<evidence type="ECO:0000313" key="15">
    <source>
        <dbReference type="Proteomes" id="UP001165587"/>
    </source>
</evidence>
<dbReference type="GO" id="GO:0005737">
    <property type="term" value="C:cytoplasm"/>
    <property type="evidence" value="ECO:0007669"/>
    <property type="project" value="TreeGrafter"/>
</dbReference>
<organism evidence="14 15">
    <name type="scientific">Herbiconiux oxytropis</name>
    <dbReference type="NCBI Taxonomy" id="2970915"/>
    <lineage>
        <taxon>Bacteria</taxon>
        <taxon>Bacillati</taxon>
        <taxon>Actinomycetota</taxon>
        <taxon>Actinomycetes</taxon>
        <taxon>Micrococcales</taxon>
        <taxon>Microbacteriaceae</taxon>
        <taxon>Herbiconiux</taxon>
    </lineage>
</organism>
<accession>A0AA42BSL7</accession>
<evidence type="ECO:0000256" key="4">
    <source>
        <dbReference type="ARBA" id="ARBA00013014"/>
    </source>
</evidence>
<dbReference type="GO" id="GO:0050661">
    <property type="term" value="F:NADP binding"/>
    <property type="evidence" value="ECO:0007669"/>
    <property type="project" value="TreeGrafter"/>
</dbReference>
<dbReference type="Gene3D" id="1.10.1040.10">
    <property type="entry name" value="N-(1-d-carboxylethyl)-l-norvaline Dehydrogenase, domain 2"/>
    <property type="match status" value="1"/>
</dbReference>
<comment type="pathway">
    <text evidence="2 11">Cofactor biosynthesis; (R)-pantothenate biosynthesis; (R)-pantoate from 3-methyl-2-oxobutanoate: step 2/2.</text>
</comment>
<comment type="catalytic activity">
    <reaction evidence="10 11">
        <text>(R)-pantoate + NADP(+) = 2-dehydropantoate + NADPH + H(+)</text>
        <dbReference type="Rhea" id="RHEA:16233"/>
        <dbReference type="ChEBI" id="CHEBI:11561"/>
        <dbReference type="ChEBI" id="CHEBI:15378"/>
        <dbReference type="ChEBI" id="CHEBI:15980"/>
        <dbReference type="ChEBI" id="CHEBI:57783"/>
        <dbReference type="ChEBI" id="CHEBI:58349"/>
        <dbReference type="EC" id="1.1.1.169"/>
    </reaction>
</comment>
<dbReference type="InterPro" id="IPR013328">
    <property type="entry name" value="6PGD_dom2"/>
</dbReference>
<comment type="similarity">
    <text evidence="3 11">Belongs to the ketopantoate reductase family.</text>
</comment>
<sequence length="331" mass="34542">MRIAVIGAGAIGGATAALADRAGHTVAVTARGAQLGAIRTEGLRLTGAWGDHLAHPHATPALDGRPELAFLCVKAQDATAALAENAAFLAGVPLVVVQNGLGGAEEASRLLPDTPVIGALALYAASFLEPGRITITTGGATYLGRLDSTPPDVFAETVRTVGAFLDTRVTENFTGAQWTKLMVNHVNALPAITGLSVQETIADPRLRRILTASMQETIRIARASGVRFESLLGLDDRLLGAVARLPRSLAQYLPRLMGKRMGSVPNPGSTLQSIRRGQLTEIDHLNGAVVAAAAAVGREAPVNAALVDLVHRVERTSNFFTPAEVEAAVLR</sequence>
<evidence type="ECO:0000256" key="2">
    <source>
        <dbReference type="ARBA" id="ARBA00004994"/>
    </source>
</evidence>
<dbReference type="GO" id="GO:0008677">
    <property type="term" value="F:2-dehydropantoate 2-reductase activity"/>
    <property type="evidence" value="ECO:0007669"/>
    <property type="project" value="UniProtKB-EC"/>
</dbReference>
<dbReference type="Proteomes" id="UP001165587">
    <property type="component" value="Unassembled WGS sequence"/>
</dbReference>
<dbReference type="Pfam" id="PF08546">
    <property type="entry name" value="ApbA_C"/>
    <property type="match status" value="1"/>
</dbReference>
<dbReference type="PANTHER" id="PTHR43765:SF2">
    <property type="entry name" value="2-DEHYDROPANTOATE 2-REDUCTASE"/>
    <property type="match status" value="1"/>
</dbReference>
<dbReference type="InterPro" id="IPR013332">
    <property type="entry name" value="KPR_N"/>
</dbReference>
<dbReference type="Gene3D" id="3.40.50.720">
    <property type="entry name" value="NAD(P)-binding Rossmann-like Domain"/>
    <property type="match status" value="1"/>
</dbReference>
<protein>
    <recommendedName>
        <fullName evidence="5 11">2-dehydropantoate 2-reductase</fullName>
        <ecNumber evidence="4 11">1.1.1.169</ecNumber>
    </recommendedName>
    <alternativeName>
        <fullName evidence="9 11">Ketopantoate reductase</fullName>
    </alternativeName>
</protein>
<feature type="domain" description="Ketopantoate reductase C-terminal" evidence="13">
    <location>
        <begin position="172"/>
        <end position="314"/>
    </location>
</feature>